<sequence>MEFDPFSEDFFNGSYETYRRMREEARSTTANGTTSTR</sequence>
<dbReference type="PATRIC" id="fig|1299331.3.peg.1279"/>
<dbReference type="AlphaFoldDB" id="X8CQ81"/>
<organism evidence="1 2">
    <name type="scientific">Mycobacterium intracellulare 1956</name>
    <dbReference type="NCBI Taxonomy" id="1299331"/>
    <lineage>
        <taxon>Bacteria</taxon>
        <taxon>Bacillati</taxon>
        <taxon>Actinomycetota</taxon>
        <taxon>Actinomycetes</taxon>
        <taxon>Mycobacteriales</taxon>
        <taxon>Mycobacteriaceae</taxon>
        <taxon>Mycobacterium</taxon>
        <taxon>Mycobacterium avium complex (MAC)</taxon>
    </lineage>
</organism>
<proteinExistence type="predicted"/>
<evidence type="ECO:0000313" key="1">
    <source>
        <dbReference type="EMBL" id="EUA58179.1"/>
    </source>
</evidence>
<comment type="caution">
    <text evidence="1">The sequence shown here is derived from an EMBL/GenBank/DDBJ whole genome shotgun (WGS) entry which is preliminary data.</text>
</comment>
<name>X8CQ81_MYCIT</name>
<dbReference type="EMBL" id="JAOG01000001">
    <property type="protein sequence ID" value="EUA58179.1"/>
    <property type="molecule type" value="Genomic_DNA"/>
</dbReference>
<protein>
    <submittedName>
        <fullName evidence="1">Cytochrome P450 family protein</fullName>
    </submittedName>
</protein>
<dbReference type="Proteomes" id="UP000020825">
    <property type="component" value="Unassembled WGS sequence"/>
</dbReference>
<accession>X8CQ81</accession>
<gene>
    <name evidence="1" type="primary">cyp190A3</name>
    <name evidence="1" type="ORF">I550_1316</name>
</gene>
<reference evidence="1 2" key="1">
    <citation type="submission" date="2013-12" db="EMBL/GenBank/DDBJ databases">
        <authorList>
            <person name="Zelazny A."/>
            <person name="Olivier K."/>
            <person name="Holland S."/>
            <person name="Lenaerts A."/>
            <person name="Ordway D."/>
            <person name="DeGroote M.A."/>
            <person name="Parker T."/>
            <person name="Sizemore C."/>
            <person name="Tallon L.J."/>
            <person name="Sadzewicz L.K."/>
            <person name="Sengamalay N."/>
            <person name="Fraser C.M."/>
            <person name="Hine E."/>
            <person name="Shefchek K.A."/>
            <person name="Das S.P."/>
            <person name="Tettelin H."/>
        </authorList>
    </citation>
    <scope>NUCLEOTIDE SEQUENCE [LARGE SCALE GENOMIC DNA]</scope>
    <source>
        <strain evidence="1 2">1956</strain>
    </source>
</reference>
<evidence type="ECO:0000313" key="2">
    <source>
        <dbReference type="Proteomes" id="UP000020825"/>
    </source>
</evidence>